<name>A0ABX2ECT6_9BURK</name>
<dbReference type="RefSeq" id="WP_173119895.1">
    <property type="nucleotide sequence ID" value="NZ_JABRWJ010000001.1"/>
</dbReference>
<dbReference type="InterPro" id="IPR019734">
    <property type="entry name" value="TPR_rpt"/>
</dbReference>
<organism evidence="1 2">
    <name type="scientific">Pseudaquabacterium terrae</name>
    <dbReference type="NCBI Taxonomy" id="2732868"/>
    <lineage>
        <taxon>Bacteria</taxon>
        <taxon>Pseudomonadati</taxon>
        <taxon>Pseudomonadota</taxon>
        <taxon>Betaproteobacteria</taxon>
        <taxon>Burkholderiales</taxon>
        <taxon>Sphaerotilaceae</taxon>
        <taxon>Pseudaquabacterium</taxon>
    </lineage>
</organism>
<evidence type="ECO:0000313" key="1">
    <source>
        <dbReference type="EMBL" id="NRF65657.1"/>
    </source>
</evidence>
<dbReference type="Gene3D" id="1.25.40.10">
    <property type="entry name" value="Tetratricopeptide repeat domain"/>
    <property type="match status" value="1"/>
</dbReference>
<reference evidence="1 2" key="1">
    <citation type="submission" date="2020-05" db="EMBL/GenBank/DDBJ databases">
        <title>Aquincola sp. isolate from soil.</title>
        <authorList>
            <person name="Han J."/>
            <person name="Kim D.-U."/>
        </authorList>
    </citation>
    <scope>NUCLEOTIDE SEQUENCE [LARGE SCALE GENOMIC DNA]</scope>
    <source>
        <strain evidence="1 2">S2</strain>
    </source>
</reference>
<evidence type="ECO:0000313" key="2">
    <source>
        <dbReference type="Proteomes" id="UP000737171"/>
    </source>
</evidence>
<comment type="caution">
    <text evidence="1">The sequence shown here is derived from an EMBL/GenBank/DDBJ whole genome shotgun (WGS) entry which is preliminary data.</text>
</comment>
<dbReference type="EMBL" id="JABRWJ010000001">
    <property type="protein sequence ID" value="NRF65657.1"/>
    <property type="molecule type" value="Genomic_DNA"/>
</dbReference>
<gene>
    <name evidence="1" type="ORF">HLB44_01535</name>
</gene>
<sequence length="227" mass="25790">MRDKALDVQHPPRRSAPFWRRLPLMWRLRRHRPASAAPLAPAPARAEFEQRLHALLDDCRYGEAIAALNETLRETPLDPDFNDQLHALYQEVGDTVSVLAQGQQWLAARALAGRGKEALAAWRTLQKIDPGFIVQEGRAVLPLAQAAVKHGDQALAVQLLQGFDKRFPEHEDLPGVFFLGAQLMHDYGRRHDQAVTLLRRLLKRYPGHAVARDVRTYLGLLERMQVR</sequence>
<proteinExistence type="predicted"/>
<dbReference type="Proteomes" id="UP000737171">
    <property type="component" value="Unassembled WGS sequence"/>
</dbReference>
<dbReference type="InterPro" id="IPR011990">
    <property type="entry name" value="TPR-like_helical_dom_sf"/>
</dbReference>
<keyword evidence="2" id="KW-1185">Reference proteome</keyword>
<accession>A0ABX2ECT6</accession>
<protein>
    <submittedName>
        <fullName evidence="1">Tetratricopeptide repeat protein</fullName>
    </submittedName>
</protein>
<dbReference type="Pfam" id="PF13174">
    <property type="entry name" value="TPR_6"/>
    <property type="match status" value="1"/>
</dbReference>
<dbReference type="SUPFAM" id="SSF48452">
    <property type="entry name" value="TPR-like"/>
    <property type="match status" value="1"/>
</dbReference>